<name>A0A2L1GNK0_9BACT</name>
<organism evidence="2 3">
    <name type="scientific">Desulfobulbus oralis</name>
    <dbReference type="NCBI Taxonomy" id="1986146"/>
    <lineage>
        <taxon>Bacteria</taxon>
        <taxon>Pseudomonadati</taxon>
        <taxon>Thermodesulfobacteriota</taxon>
        <taxon>Desulfobulbia</taxon>
        <taxon>Desulfobulbales</taxon>
        <taxon>Desulfobulbaceae</taxon>
        <taxon>Desulfobulbus</taxon>
    </lineage>
</organism>
<dbReference type="Proteomes" id="UP000239867">
    <property type="component" value="Chromosome"/>
</dbReference>
<sequence>MQPFLRVSTAPLYLGLVIRGKCGDRLPAWAPGAAEEGTFFAALAAFFFFAAFFPPAAPLPPVVFLPLFLAVRVRACIGLFAGPLFMV</sequence>
<keyword evidence="1" id="KW-1133">Transmembrane helix</keyword>
<evidence type="ECO:0000313" key="3">
    <source>
        <dbReference type="Proteomes" id="UP000239867"/>
    </source>
</evidence>
<keyword evidence="3" id="KW-1185">Reference proteome</keyword>
<dbReference type="KEGG" id="deo:CAY53_07035"/>
<protein>
    <submittedName>
        <fullName evidence="2">Uncharacterized protein</fullName>
    </submittedName>
</protein>
<feature type="transmembrane region" description="Helical" evidence="1">
    <location>
        <begin position="63"/>
        <end position="86"/>
    </location>
</feature>
<proteinExistence type="predicted"/>
<evidence type="ECO:0000256" key="1">
    <source>
        <dbReference type="SAM" id="Phobius"/>
    </source>
</evidence>
<accession>A0A2L1GNK0</accession>
<evidence type="ECO:0000313" key="2">
    <source>
        <dbReference type="EMBL" id="AVD71253.1"/>
    </source>
</evidence>
<dbReference type="AlphaFoldDB" id="A0A2L1GNK0"/>
<feature type="transmembrane region" description="Helical" evidence="1">
    <location>
        <begin position="39"/>
        <end position="57"/>
    </location>
</feature>
<keyword evidence="1" id="KW-0472">Membrane</keyword>
<dbReference type="EMBL" id="CP021255">
    <property type="protein sequence ID" value="AVD71253.1"/>
    <property type="molecule type" value="Genomic_DNA"/>
</dbReference>
<keyword evidence="1" id="KW-0812">Transmembrane</keyword>
<reference evidence="2 3" key="1">
    <citation type="journal article" date="2018" name="MBio">
        <title>Insights into the evolution of host association through the isolation and characterization of a novel human periodontal pathobiont, Desulfobulbus oralis.</title>
        <authorList>
            <person name="Cross K.L."/>
            <person name="Chirania P."/>
            <person name="Xiong W."/>
            <person name="Beall C.J."/>
            <person name="Elkins J.G."/>
            <person name="Giannone R.J."/>
            <person name="Griffen A.L."/>
            <person name="Guss A.M."/>
            <person name="Hettich R.L."/>
            <person name="Joshi S.S."/>
            <person name="Mokrzan E.M."/>
            <person name="Martin R.K."/>
            <person name="Zhulin I.B."/>
            <person name="Leys E.J."/>
            <person name="Podar M."/>
        </authorList>
    </citation>
    <scope>NUCLEOTIDE SEQUENCE [LARGE SCALE GENOMIC DNA]</scope>
    <source>
        <strain evidence="2 3">ORNL</strain>
    </source>
</reference>
<gene>
    <name evidence="2" type="ORF">CAY53_07035</name>
</gene>